<feature type="domain" description="Response regulatory" evidence="7">
    <location>
        <begin position="5"/>
        <end position="121"/>
    </location>
</feature>
<dbReference type="RefSeq" id="WP_317491993.1">
    <property type="nucleotide sequence ID" value="NZ_CP136051.1"/>
</dbReference>
<protein>
    <submittedName>
        <fullName evidence="8">Response regulator transcription factor</fullName>
    </submittedName>
</protein>
<keyword evidence="3" id="KW-0238">DNA-binding</keyword>
<keyword evidence="9" id="KW-1185">Reference proteome</keyword>
<keyword evidence="1 5" id="KW-0597">Phosphoprotein</keyword>
<dbReference type="Gene3D" id="3.40.50.2300">
    <property type="match status" value="1"/>
</dbReference>
<dbReference type="InterPro" id="IPR001789">
    <property type="entry name" value="Sig_transdc_resp-reg_receiver"/>
</dbReference>
<evidence type="ECO:0000256" key="5">
    <source>
        <dbReference type="PROSITE-ProRule" id="PRU00169"/>
    </source>
</evidence>
<evidence type="ECO:0000256" key="3">
    <source>
        <dbReference type="ARBA" id="ARBA00023125"/>
    </source>
</evidence>
<evidence type="ECO:0000313" key="8">
    <source>
        <dbReference type="EMBL" id="WOK09374.1"/>
    </source>
</evidence>
<reference evidence="8 9" key="1">
    <citation type="journal article" date="2023" name="Microbiol. Resour. Announc.">
        <title>Complete Genome Sequence of Imperialibacter roseus strain P4T.</title>
        <authorList>
            <person name="Tizabi D.R."/>
            <person name="Bachvaroff T."/>
            <person name="Hill R.T."/>
        </authorList>
    </citation>
    <scope>NUCLEOTIDE SEQUENCE [LARGE SCALE GENOMIC DNA]</scope>
    <source>
        <strain evidence="8 9">P4T</strain>
    </source>
</reference>
<feature type="modified residue" description="4-aspartylphosphate" evidence="5">
    <location>
        <position position="56"/>
    </location>
</feature>
<evidence type="ECO:0000256" key="2">
    <source>
        <dbReference type="ARBA" id="ARBA00023015"/>
    </source>
</evidence>
<dbReference type="PANTHER" id="PTHR43214">
    <property type="entry name" value="TWO-COMPONENT RESPONSE REGULATOR"/>
    <property type="match status" value="1"/>
</dbReference>
<dbReference type="PROSITE" id="PS00622">
    <property type="entry name" value="HTH_LUXR_1"/>
    <property type="match status" value="1"/>
</dbReference>
<keyword evidence="4" id="KW-0804">Transcription</keyword>
<dbReference type="InterPro" id="IPR011006">
    <property type="entry name" value="CheY-like_superfamily"/>
</dbReference>
<dbReference type="Pfam" id="PF00072">
    <property type="entry name" value="Response_reg"/>
    <property type="match status" value="1"/>
</dbReference>
<feature type="domain" description="HTH luxR-type" evidence="6">
    <location>
        <begin position="148"/>
        <end position="213"/>
    </location>
</feature>
<dbReference type="PRINTS" id="PR00038">
    <property type="entry name" value="HTHLUXR"/>
</dbReference>
<dbReference type="SMART" id="SM00448">
    <property type="entry name" value="REC"/>
    <property type="match status" value="1"/>
</dbReference>
<dbReference type="EMBL" id="CP136051">
    <property type="protein sequence ID" value="WOK09374.1"/>
    <property type="molecule type" value="Genomic_DNA"/>
</dbReference>
<accession>A0ABZ0IZ10</accession>
<dbReference type="InterPro" id="IPR039420">
    <property type="entry name" value="WalR-like"/>
</dbReference>
<dbReference type="InterPro" id="IPR058245">
    <property type="entry name" value="NreC/VraR/RcsB-like_REC"/>
</dbReference>
<proteinExistence type="predicted"/>
<dbReference type="InterPro" id="IPR000792">
    <property type="entry name" value="Tscrpt_reg_LuxR_C"/>
</dbReference>
<dbReference type="SUPFAM" id="SSF52172">
    <property type="entry name" value="CheY-like"/>
    <property type="match status" value="1"/>
</dbReference>
<dbReference type="PANTHER" id="PTHR43214:SF41">
    <property type="entry name" value="NITRATE_NITRITE RESPONSE REGULATOR PROTEIN NARP"/>
    <property type="match status" value="1"/>
</dbReference>
<gene>
    <name evidence="8" type="ORF">RT717_12065</name>
</gene>
<organism evidence="8 9">
    <name type="scientific">Imperialibacter roseus</name>
    <dbReference type="NCBI Taxonomy" id="1324217"/>
    <lineage>
        <taxon>Bacteria</taxon>
        <taxon>Pseudomonadati</taxon>
        <taxon>Bacteroidota</taxon>
        <taxon>Cytophagia</taxon>
        <taxon>Cytophagales</taxon>
        <taxon>Flammeovirgaceae</taxon>
        <taxon>Imperialibacter</taxon>
    </lineage>
</organism>
<evidence type="ECO:0000259" key="7">
    <source>
        <dbReference type="PROSITE" id="PS50110"/>
    </source>
</evidence>
<dbReference type="PROSITE" id="PS50110">
    <property type="entry name" value="RESPONSE_REGULATORY"/>
    <property type="match status" value="1"/>
</dbReference>
<evidence type="ECO:0000256" key="1">
    <source>
        <dbReference type="ARBA" id="ARBA00022553"/>
    </source>
</evidence>
<sequence length="219" mass="24998">MAEIKVLVVDSFELARYGLREILQSDPDFNCLATLSSGKEALVFCETHQVDVILIDIAPPQVDGIEITREILGHGRSEKVIGLISNHKLEYLQGMIRAGANGYLLKTAHKDQIGDAIHKVHRGEVYFCEDVQKDLAEIIRRHLHFSPNGELLKDLTRQEKKVLKYVSRDFTNKEIAQELFISPRTVETHKRNLISKLGLKDARDLRRYSLRVAQEQQNS</sequence>
<name>A0ABZ0IZ10_9BACT</name>
<evidence type="ECO:0000313" key="9">
    <source>
        <dbReference type="Proteomes" id="UP001302349"/>
    </source>
</evidence>
<dbReference type="Pfam" id="PF00196">
    <property type="entry name" value="GerE"/>
    <property type="match status" value="1"/>
</dbReference>
<dbReference type="PROSITE" id="PS50043">
    <property type="entry name" value="HTH_LUXR_2"/>
    <property type="match status" value="1"/>
</dbReference>
<dbReference type="CDD" id="cd06170">
    <property type="entry name" value="LuxR_C_like"/>
    <property type="match status" value="1"/>
</dbReference>
<dbReference type="InterPro" id="IPR016032">
    <property type="entry name" value="Sig_transdc_resp-reg_C-effctor"/>
</dbReference>
<dbReference type="SUPFAM" id="SSF46894">
    <property type="entry name" value="C-terminal effector domain of the bipartite response regulators"/>
    <property type="match status" value="1"/>
</dbReference>
<dbReference type="CDD" id="cd17535">
    <property type="entry name" value="REC_NarL-like"/>
    <property type="match status" value="1"/>
</dbReference>
<keyword evidence="2" id="KW-0805">Transcription regulation</keyword>
<dbReference type="SMART" id="SM00421">
    <property type="entry name" value="HTH_LUXR"/>
    <property type="match status" value="1"/>
</dbReference>
<evidence type="ECO:0000259" key="6">
    <source>
        <dbReference type="PROSITE" id="PS50043"/>
    </source>
</evidence>
<evidence type="ECO:0000256" key="4">
    <source>
        <dbReference type="ARBA" id="ARBA00023163"/>
    </source>
</evidence>
<dbReference type="Proteomes" id="UP001302349">
    <property type="component" value="Chromosome"/>
</dbReference>